<evidence type="ECO:0000313" key="2">
    <source>
        <dbReference type="EMBL" id="GAA3874650.1"/>
    </source>
</evidence>
<gene>
    <name evidence="2" type="ORF">GCM10022207_45490</name>
</gene>
<proteinExistence type="predicted"/>
<organism evidence="2 3">
    <name type="scientific">Streptomyces lannensis</name>
    <dbReference type="NCBI Taxonomy" id="766498"/>
    <lineage>
        <taxon>Bacteria</taxon>
        <taxon>Bacillati</taxon>
        <taxon>Actinomycetota</taxon>
        <taxon>Actinomycetes</taxon>
        <taxon>Kitasatosporales</taxon>
        <taxon>Streptomycetaceae</taxon>
        <taxon>Streptomyces</taxon>
    </lineage>
</organism>
<reference evidence="3" key="1">
    <citation type="journal article" date="2019" name="Int. J. Syst. Evol. Microbiol.">
        <title>The Global Catalogue of Microorganisms (GCM) 10K type strain sequencing project: providing services to taxonomists for standard genome sequencing and annotation.</title>
        <authorList>
            <consortium name="The Broad Institute Genomics Platform"/>
            <consortium name="The Broad Institute Genome Sequencing Center for Infectious Disease"/>
            <person name="Wu L."/>
            <person name="Ma J."/>
        </authorList>
    </citation>
    <scope>NUCLEOTIDE SEQUENCE [LARGE SCALE GENOMIC DNA]</scope>
    <source>
        <strain evidence="3">JCM 16578</strain>
    </source>
</reference>
<evidence type="ECO:0000313" key="3">
    <source>
        <dbReference type="Proteomes" id="UP001501563"/>
    </source>
</evidence>
<name>A0ABP7KEY9_9ACTN</name>
<sequence>MLLQEDRHFVQGSSAVAVRAAGTAPEAGSSVGTGREPSDSARVLRGTRLTRRDTWLVGLQFHADGRPLWLYYVVAEAVGTHQAVQLAVRRALGDPQRVARGGFRAVADRVEVQRIVCDAIGRRSLISAVPPSRP</sequence>
<keyword evidence="3" id="KW-1185">Reference proteome</keyword>
<evidence type="ECO:0000256" key="1">
    <source>
        <dbReference type="SAM" id="MobiDB-lite"/>
    </source>
</evidence>
<comment type="caution">
    <text evidence="2">The sequence shown here is derived from an EMBL/GenBank/DDBJ whole genome shotgun (WGS) entry which is preliminary data.</text>
</comment>
<dbReference type="EMBL" id="BAAAZA010000012">
    <property type="protein sequence ID" value="GAA3874650.1"/>
    <property type="molecule type" value="Genomic_DNA"/>
</dbReference>
<dbReference type="Proteomes" id="UP001501563">
    <property type="component" value="Unassembled WGS sequence"/>
</dbReference>
<protein>
    <submittedName>
        <fullName evidence="2">Uncharacterized protein</fullName>
    </submittedName>
</protein>
<accession>A0ABP7KEY9</accession>
<feature type="region of interest" description="Disordered" evidence="1">
    <location>
        <begin position="21"/>
        <end position="41"/>
    </location>
</feature>